<evidence type="ECO:0000313" key="1">
    <source>
        <dbReference type="Proteomes" id="UP000228380"/>
    </source>
</evidence>
<gene>
    <name evidence="2" type="primary">LOC120104013</name>
</gene>
<keyword evidence="1" id="KW-1185">Reference proteome</keyword>
<name>A0A8B8ZYH5_PHODC</name>
<sequence>ILCFINKNEDSYGRKEHHLALTSPESRRKDVNLLGIMRTPIANILKKVEKGGPGNIPKHSKKVTRHEYEVETSNWRTITKRRKTKSTVMFGEPNSQKAVHSKTPNASKDIMKIRKFLTEDCLTS</sequence>
<dbReference type="GeneID" id="120104013"/>
<dbReference type="KEGG" id="pda:120104013"/>
<dbReference type="AlphaFoldDB" id="A0A8B8ZYH5"/>
<organism evidence="1 2">
    <name type="scientific">Phoenix dactylifera</name>
    <name type="common">Date palm</name>
    <dbReference type="NCBI Taxonomy" id="42345"/>
    <lineage>
        <taxon>Eukaryota</taxon>
        <taxon>Viridiplantae</taxon>
        <taxon>Streptophyta</taxon>
        <taxon>Embryophyta</taxon>
        <taxon>Tracheophyta</taxon>
        <taxon>Spermatophyta</taxon>
        <taxon>Magnoliopsida</taxon>
        <taxon>Liliopsida</taxon>
        <taxon>Arecaceae</taxon>
        <taxon>Coryphoideae</taxon>
        <taxon>Phoeniceae</taxon>
        <taxon>Phoenix</taxon>
    </lineage>
</organism>
<dbReference type="RefSeq" id="XP_038979375.1">
    <property type="nucleotide sequence ID" value="XM_039123447.1"/>
</dbReference>
<reference evidence="2" key="1">
    <citation type="submission" date="2025-08" db="UniProtKB">
        <authorList>
            <consortium name="RefSeq"/>
        </authorList>
    </citation>
    <scope>IDENTIFICATION</scope>
    <source>
        <tissue evidence="2">Young leaves</tissue>
    </source>
</reference>
<dbReference type="OrthoDB" id="783434at2759"/>
<proteinExistence type="predicted"/>
<feature type="non-terminal residue" evidence="2">
    <location>
        <position position="1"/>
    </location>
</feature>
<accession>A0A8B8ZYH5</accession>
<dbReference type="Proteomes" id="UP000228380">
    <property type="component" value="Unplaced"/>
</dbReference>
<protein>
    <submittedName>
        <fullName evidence="2">Synaptonemal complex protein ZEP1-like</fullName>
    </submittedName>
</protein>
<evidence type="ECO:0000313" key="2">
    <source>
        <dbReference type="RefSeq" id="XP_038979375.1"/>
    </source>
</evidence>